<dbReference type="GO" id="GO:0004497">
    <property type="term" value="F:monooxygenase activity"/>
    <property type="evidence" value="ECO:0007669"/>
    <property type="project" value="UniProtKB-KW"/>
</dbReference>
<dbReference type="RefSeq" id="WP_026418407.1">
    <property type="nucleotide sequence ID" value="NZ_AUBJ02000001.1"/>
</dbReference>
<evidence type="ECO:0000313" key="4">
    <source>
        <dbReference type="Proteomes" id="UP000791080"/>
    </source>
</evidence>
<proteinExistence type="predicted"/>
<sequence>MIVDDRATGVLLPRDLPAGRVLDFAREAERFGFGELWVVEDLGFRGGFAQAGAVLAATDRIRVGIGVLPVGARGVAFAAMEAATLAELFPGRVDIGVGHGMPDWMRQVGAWPASPLTLLEEYTVALRALLRGERVDVAGRHVWLDGVRLETPPAVPPPVLAGVRGPRSLAVAGRVAEGTVLAEPVSPEYARTALGSIASHGPHRLVGYNLAVVHDDGGAAVAAVRPALAPLGEPDWRPHLAPLPFADEVVALRDGCADGAEFARRLPAEWVRQLAVVGTPDQARRRVDVLHEAGVTSTVLIPVGSDPFVSLASLARVL</sequence>
<evidence type="ECO:0000313" key="3">
    <source>
        <dbReference type="EMBL" id="MCP2331659.1"/>
    </source>
</evidence>
<dbReference type="Gene3D" id="3.20.20.30">
    <property type="entry name" value="Luciferase-like domain"/>
    <property type="match status" value="1"/>
</dbReference>
<keyword evidence="3" id="KW-0503">Monooxygenase</keyword>
<keyword evidence="4" id="KW-1185">Reference proteome</keyword>
<comment type="caution">
    <text evidence="3">The sequence shown here is derived from an EMBL/GenBank/DDBJ whole genome shotgun (WGS) entry which is preliminary data.</text>
</comment>
<accession>A0ABT1JGM3</accession>
<dbReference type="Proteomes" id="UP000791080">
    <property type="component" value="Unassembled WGS sequence"/>
</dbReference>
<reference evidence="3 4" key="2">
    <citation type="submission" date="2022-06" db="EMBL/GenBank/DDBJ databases">
        <title>Genomic Encyclopedia of Type Strains, Phase I: the one thousand microbial genomes (KMG-I) project.</title>
        <authorList>
            <person name="Kyrpides N."/>
        </authorList>
    </citation>
    <scope>NUCLEOTIDE SEQUENCE [LARGE SCALE GENOMIC DNA]</scope>
    <source>
        <strain evidence="3 4">DSM 43889</strain>
    </source>
</reference>
<dbReference type="PANTHER" id="PTHR43244">
    <property type="match status" value="1"/>
</dbReference>
<dbReference type="InterPro" id="IPR036661">
    <property type="entry name" value="Luciferase-like_sf"/>
</dbReference>
<reference evidence="3 4" key="1">
    <citation type="submission" date="2013-07" db="EMBL/GenBank/DDBJ databases">
        <authorList>
            <consortium name="DOE Joint Genome Institute"/>
            <person name="Reeve W."/>
            <person name="Huntemann M."/>
            <person name="Han J."/>
            <person name="Chen A."/>
            <person name="Kyrpides N."/>
            <person name="Mavromatis K."/>
            <person name="Markowitz V."/>
            <person name="Palaniappan K."/>
            <person name="Ivanova N."/>
            <person name="Schaumberg A."/>
            <person name="Pati A."/>
            <person name="Liolios K."/>
            <person name="Nordberg H.P."/>
            <person name="Cantor M.N."/>
            <person name="Hua S.X."/>
            <person name="Woyke T."/>
        </authorList>
    </citation>
    <scope>NUCLEOTIDE SEQUENCE [LARGE SCALE GENOMIC DNA]</scope>
    <source>
        <strain evidence="3 4">DSM 43889</strain>
    </source>
</reference>
<organism evidence="3 4">
    <name type="scientific">Actinoalloteichus caeruleus DSM 43889</name>
    <dbReference type="NCBI Taxonomy" id="1120930"/>
    <lineage>
        <taxon>Bacteria</taxon>
        <taxon>Bacillati</taxon>
        <taxon>Actinomycetota</taxon>
        <taxon>Actinomycetes</taxon>
        <taxon>Pseudonocardiales</taxon>
        <taxon>Pseudonocardiaceae</taxon>
        <taxon>Actinoalloteichus</taxon>
        <taxon>Actinoalloteichus cyanogriseus</taxon>
    </lineage>
</organism>
<dbReference type="Pfam" id="PF00296">
    <property type="entry name" value="Bac_luciferase"/>
    <property type="match status" value="1"/>
</dbReference>
<evidence type="ECO:0000259" key="2">
    <source>
        <dbReference type="Pfam" id="PF00296"/>
    </source>
</evidence>
<feature type="domain" description="Luciferase-like" evidence="2">
    <location>
        <begin position="17"/>
        <end position="296"/>
    </location>
</feature>
<dbReference type="InterPro" id="IPR050564">
    <property type="entry name" value="F420-G6PD/mer"/>
</dbReference>
<keyword evidence="1" id="KW-0560">Oxidoreductase</keyword>
<protein>
    <submittedName>
        <fullName evidence="3">Flavin-dependent oxidoreductase, luciferase family (Includes alkanesulfonate monooxygenase SsuD and methylene tetrahydromethanopterin reductase)</fullName>
    </submittedName>
</protein>
<dbReference type="InterPro" id="IPR011251">
    <property type="entry name" value="Luciferase-like_dom"/>
</dbReference>
<name>A0ABT1JGM3_ACTCY</name>
<gene>
    <name evidence="3" type="ORF">G443_001929</name>
</gene>
<dbReference type="EMBL" id="AUBJ02000001">
    <property type="protein sequence ID" value="MCP2331659.1"/>
    <property type="molecule type" value="Genomic_DNA"/>
</dbReference>
<evidence type="ECO:0000256" key="1">
    <source>
        <dbReference type="ARBA" id="ARBA00023002"/>
    </source>
</evidence>
<dbReference type="SUPFAM" id="SSF51679">
    <property type="entry name" value="Bacterial luciferase-like"/>
    <property type="match status" value="1"/>
</dbReference>
<dbReference type="PANTHER" id="PTHR43244:SF1">
    <property type="entry name" value="5,10-METHYLENETETRAHYDROMETHANOPTERIN REDUCTASE"/>
    <property type="match status" value="1"/>
</dbReference>